<name>A0A6C0BJD2_9ZZZZ</name>
<proteinExistence type="predicted"/>
<organism evidence="1">
    <name type="scientific">viral metagenome</name>
    <dbReference type="NCBI Taxonomy" id="1070528"/>
    <lineage>
        <taxon>unclassified sequences</taxon>
        <taxon>metagenomes</taxon>
        <taxon>organismal metagenomes</taxon>
    </lineage>
</organism>
<reference evidence="1" key="1">
    <citation type="journal article" date="2020" name="Nature">
        <title>Giant virus diversity and host interactions through global metagenomics.</title>
        <authorList>
            <person name="Schulz F."/>
            <person name="Roux S."/>
            <person name="Paez-Espino D."/>
            <person name="Jungbluth S."/>
            <person name="Walsh D.A."/>
            <person name="Denef V.J."/>
            <person name="McMahon K.D."/>
            <person name="Konstantinidis K.T."/>
            <person name="Eloe-Fadrosh E.A."/>
            <person name="Kyrpides N.C."/>
            <person name="Woyke T."/>
        </authorList>
    </citation>
    <scope>NUCLEOTIDE SEQUENCE</scope>
    <source>
        <strain evidence="1">GVMAG-M-3300013285-6</strain>
    </source>
</reference>
<dbReference type="EMBL" id="MN739169">
    <property type="protein sequence ID" value="QHS92122.1"/>
    <property type="molecule type" value="Genomic_DNA"/>
</dbReference>
<dbReference type="AlphaFoldDB" id="A0A6C0BJD2"/>
<evidence type="ECO:0000313" key="1">
    <source>
        <dbReference type="EMBL" id="QHS92122.1"/>
    </source>
</evidence>
<accession>A0A6C0BJD2</accession>
<protein>
    <submittedName>
        <fullName evidence="1">Uncharacterized protein</fullName>
    </submittedName>
</protein>
<sequence length="132" mass="15288">MASFLARLMGRRSARVAPAPEKIRPPLHCHIFWSATRTRHFARILTGDPKRRGTYDENIRLLNAAYSKKVGMEAHVRLFIQKVNPILFARAMGWNPRVARKLIGYHSWSTLYNMVMRSKCEHCRTIGNTLLI</sequence>